<dbReference type="InterPro" id="IPR006328">
    <property type="entry name" value="2-HAD"/>
</dbReference>
<dbReference type="CDD" id="cd02588">
    <property type="entry name" value="HAD_L2-DEX"/>
    <property type="match status" value="1"/>
</dbReference>
<dbReference type="InterPro" id="IPR023214">
    <property type="entry name" value="HAD_sf"/>
</dbReference>
<dbReference type="InterPro" id="IPR051540">
    <property type="entry name" value="S-2-haloacid_dehalogenase"/>
</dbReference>
<dbReference type="SFLD" id="SFLDG01129">
    <property type="entry name" value="C1.5:_HAD__Beta-PGM__Phosphata"/>
    <property type="match status" value="1"/>
</dbReference>
<dbReference type="InterPro" id="IPR023198">
    <property type="entry name" value="PGP-like_dom2"/>
</dbReference>
<dbReference type="EMBL" id="JABUBU010000001">
    <property type="protein sequence ID" value="MBY6365864.1"/>
    <property type="molecule type" value="Genomic_DNA"/>
</dbReference>
<organism evidence="3 4">
    <name type="scientific">Rhodococcoides corynebacterioides</name>
    <dbReference type="NCBI Taxonomy" id="53972"/>
    <lineage>
        <taxon>Bacteria</taxon>
        <taxon>Bacillati</taxon>
        <taxon>Actinomycetota</taxon>
        <taxon>Actinomycetes</taxon>
        <taxon>Mycobacteriales</taxon>
        <taxon>Nocardiaceae</taxon>
        <taxon>Rhodococcoides</taxon>
    </lineage>
</organism>
<reference evidence="3 4" key="1">
    <citation type="submission" date="2020-06" db="EMBL/GenBank/DDBJ databases">
        <title>Taxonomy, biology and ecology of Rhodococcus bacteria occurring in California pistachio and other woody hosts as revealed by genome sequence analyses.</title>
        <authorList>
            <person name="Gai Y."/>
            <person name="Riely B."/>
        </authorList>
    </citation>
    <scope>NUCLEOTIDE SEQUENCE [LARGE SCALE GENOMIC DNA]</scope>
    <source>
        <strain evidence="3 4">BP-281</strain>
    </source>
</reference>
<keyword evidence="2" id="KW-0378">Hydrolase</keyword>
<dbReference type="Pfam" id="PF00702">
    <property type="entry name" value="Hydrolase"/>
    <property type="match status" value="1"/>
</dbReference>
<keyword evidence="4" id="KW-1185">Reference proteome</keyword>
<dbReference type="PANTHER" id="PTHR43316">
    <property type="entry name" value="HYDROLASE, HALOACID DELAHOGENASE-RELATED"/>
    <property type="match status" value="1"/>
</dbReference>
<comment type="caution">
    <text evidence="3">The sequence shown here is derived from an EMBL/GenBank/DDBJ whole genome shotgun (WGS) entry which is preliminary data.</text>
</comment>
<protein>
    <submittedName>
        <fullName evidence="3">Haloacid dehalogenase type II</fullName>
    </submittedName>
</protein>
<dbReference type="PRINTS" id="PR00413">
    <property type="entry name" value="HADHALOGNASE"/>
</dbReference>
<gene>
    <name evidence="3" type="ORF">HQ603_03740</name>
</gene>
<comment type="similarity">
    <text evidence="1">Belongs to the HAD-like hydrolase superfamily. S-2-haloalkanoic acid dehalogenase family.</text>
</comment>
<evidence type="ECO:0000313" key="3">
    <source>
        <dbReference type="EMBL" id="MBY6365864.1"/>
    </source>
</evidence>
<dbReference type="InterPro" id="IPR036412">
    <property type="entry name" value="HAD-like_sf"/>
</dbReference>
<dbReference type="SUPFAM" id="SSF56784">
    <property type="entry name" value="HAD-like"/>
    <property type="match status" value="1"/>
</dbReference>
<accession>A0ABS7P0F3</accession>
<dbReference type="InterPro" id="IPR006439">
    <property type="entry name" value="HAD-SF_hydro_IA"/>
</dbReference>
<dbReference type="NCBIfam" id="TIGR01428">
    <property type="entry name" value="HAD_type_II"/>
    <property type="match status" value="1"/>
</dbReference>
<dbReference type="Proteomes" id="UP000825228">
    <property type="component" value="Unassembled WGS sequence"/>
</dbReference>
<dbReference type="SFLD" id="SFLDS00003">
    <property type="entry name" value="Haloacid_Dehalogenase"/>
    <property type="match status" value="1"/>
</dbReference>
<proteinExistence type="inferred from homology"/>
<evidence type="ECO:0000256" key="2">
    <source>
        <dbReference type="ARBA" id="ARBA00022801"/>
    </source>
</evidence>
<name>A0ABS7P0F3_9NOCA</name>
<evidence type="ECO:0000313" key="4">
    <source>
        <dbReference type="Proteomes" id="UP000825228"/>
    </source>
</evidence>
<dbReference type="RefSeq" id="WP_222682956.1">
    <property type="nucleotide sequence ID" value="NZ_JABUBT010000037.1"/>
</dbReference>
<dbReference type="PANTHER" id="PTHR43316:SF3">
    <property type="entry name" value="HALOACID DEHALOGENASE, TYPE II (AFU_ORTHOLOGUE AFUA_2G07750)-RELATED"/>
    <property type="match status" value="1"/>
</dbReference>
<dbReference type="Gene3D" id="1.10.150.240">
    <property type="entry name" value="Putative phosphatase, domain 2"/>
    <property type="match status" value="1"/>
</dbReference>
<evidence type="ECO:0000256" key="1">
    <source>
        <dbReference type="ARBA" id="ARBA00008106"/>
    </source>
</evidence>
<dbReference type="Gene3D" id="3.40.50.1000">
    <property type="entry name" value="HAD superfamily/HAD-like"/>
    <property type="match status" value="1"/>
</dbReference>
<dbReference type="NCBIfam" id="TIGR01493">
    <property type="entry name" value="HAD-SF-IA-v2"/>
    <property type="match status" value="1"/>
</dbReference>
<sequence length="244" mass="26375">MIDVRVALFDVFGTVVDWRSGIASAARSWFAAHAPDRVDLDPFDFADRWRARYQPSMQPIRQGTRGFTALDVLHRESLVDLLTELGIDVDGAAVDALNAAWHALPPWPDSVAGLTAIRGLVPVAPLSNGNVSLLLDMARNAGLPWDTILGAQVVRAYKPTPESYLRTADLLDLEPERCLMVAAHNDDLAAAQACGLRTAFVRRPLEHGPGGADPGPTGDWDVVVRDLVELGAVLARTGAQTRRS</sequence>